<dbReference type="Pfam" id="PF01248">
    <property type="entry name" value="Ribosomal_L7Ae"/>
    <property type="match status" value="1"/>
</dbReference>
<dbReference type="GO" id="GO:0005840">
    <property type="term" value="C:ribosome"/>
    <property type="evidence" value="ECO:0007669"/>
    <property type="project" value="UniProtKB-KW"/>
</dbReference>
<protein>
    <submittedName>
        <fullName evidence="4">Ribosomal protein L30e (RP-L30e, RPL30)</fullName>
    </submittedName>
</protein>
<dbReference type="NCBIfam" id="NF002172">
    <property type="entry name" value="PRK01018.1"/>
    <property type="match status" value="1"/>
</dbReference>
<name>A0A1B1TDI2_9ARCH</name>
<keyword evidence="2" id="KW-0687">Ribonucleoprotein</keyword>
<proteinExistence type="predicted"/>
<keyword evidence="1 4" id="KW-0689">Ribosomal protein</keyword>
<evidence type="ECO:0000313" key="4">
    <source>
        <dbReference type="EMBL" id="ANV80332.1"/>
    </source>
</evidence>
<dbReference type="PANTHER" id="PTHR11449">
    <property type="entry name" value="RIBOSOMAL PROTEIN L30"/>
    <property type="match status" value="1"/>
</dbReference>
<evidence type="ECO:0000259" key="3">
    <source>
        <dbReference type="Pfam" id="PF01248"/>
    </source>
</evidence>
<accession>A0A1B1TDI2</accession>
<dbReference type="Gene3D" id="3.30.1330.30">
    <property type="match status" value="1"/>
</dbReference>
<dbReference type="InterPro" id="IPR039109">
    <property type="entry name" value="Ribosomal_eL30-like"/>
</dbReference>
<dbReference type="GO" id="GO:1990904">
    <property type="term" value="C:ribonucleoprotein complex"/>
    <property type="evidence" value="ECO:0007669"/>
    <property type="project" value="UniProtKB-KW"/>
</dbReference>
<dbReference type="EMBL" id="KP211883">
    <property type="protein sequence ID" value="ANV80332.1"/>
    <property type="molecule type" value="Genomic_DNA"/>
</dbReference>
<dbReference type="SUPFAM" id="SSF55315">
    <property type="entry name" value="L30e-like"/>
    <property type="match status" value="1"/>
</dbReference>
<reference evidence="4" key="2">
    <citation type="journal article" date="2015" name="ISME J.">
        <title>A new class of marine Euryarchaeota group II from the Mediterranean deep chlorophyll maximum.</title>
        <authorList>
            <person name="Martin-Cuadrado A.B."/>
            <person name="Garcia-Heredia I."/>
            <person name="Molto A.G."/>
            <person name="Lopez-Ubeda R."/>
            <person name="Kimes N."/>
            <person name="Lopez-Garcia P."/>
            <person name="Moreira D."/>
            <person name="Rodriguez-Valera F."/>
        </authorList>
    </citation>
    <scope>NUCLEOTIDE SEQUENCE</scope>
</reference>
<sequence>MDLARQLKQGMNTGTLLFGQRQTMSACSRGDARMVLVAANCPQEYISNLQSKHPDVPVHQVMLVNRQLGAACAKPFPVSTLCITDPGQSELLTLSQNV</sequence>
<dbReference type="InterPro" id="IPR004038">
    <property type="entry name" value="Ribosomal_eL8/eL30/eS12/Gad45"/>
</dbReference>
<evidence type="ECO:0000256" key="1">
    <source>
        <dbReference type="ARBA" id="ARBA00022980"/>
    </source>
</evidence>
<dbReference type="GO" id="GO:0003723">
    <property type="term" value="F:RNA binding"/>
    <property type="evidence" value="ECO:0007669"/>
    <property type="project" value="InterPro"/>
</dbReference>
<organism evidence="4">
    <name type="scientific">uncultured Poseidoniia archaeon</name>
    <dbReference type="NCBI Taxonomy" id="1697135"/>
    <lineage>
        <taxon>Archaea</taxon>
        <taxon>Methanobacteriati</taxon>
        <taxon>Thermoplasmatota</taxon>
        <taxon>Candidatus Poseidoniia</taxon>
        <taxon>environmental samples</taxon>
    </lineage>
</organism>
<reference evidence="4" key="1">
    <citation type="submission" date="2014-11" db="EMBL/GenBank/DDBJ databases">
        <authorList>
            <person name="Zhu J."/>
            <person name="Qi W."/>
            <person name="Song R."/>
        </authorList>
    </citation>
    <scope>NUCLEOTIDE SEQUENCE</scope>
</reference>
<evidence type="ECO:0000256" key="2">
    <source>
        <dbReference type="ARBA" id="ARBA00023274"/>
    </source>
</evidence>
<feature type="domain" description="Ribosomal protein eL8/eL30/eS12/Gadd45" evidence="3">
    <location>
        <begin position="3"/>
        <end position="92"/>
    </location>
</feature>
<dbReference type="InterPro" id="IPR029064">
    <property type="entry name" value="Ribosomal_eL30-like_sf"/>
</dbReference>
<dbReference type="AlphaFoldDB" id="A0A1B1TDI2"/>